<feature type="compositionally biased region" description="Pro residues" evidence="1">
    <location>
        <begin position="98"/>
        <end position="114"/>
    </location>
</feature>
<comment type="caution">
    <text evidence="2">The sequence shown here is derived from an EMBL/GenBank/DDBJ whole genome shotgun (WGS) entry which is preliminary data.</text>
</comment>
<accession>A0A8H3CMZ9</accession>
<dbReference type="EMBL" id="CAJMWV010003764">
    <property type="protein sequence ID" value="CAE6487575.1"/>
    <property type="molecule type" value="Genomic_DNA"/>
</dbReference>
<protein>
    <submittedName>
        <fullName evidence="2">Uncharacterized protein</fullName>
    </submittedName>
</protein>
<evidence type="ECO:0000313" key="2">
    <source>
        <dbReference type="EMBL" id="CAE6487575.1"/>
    </source>
</evidence>
<evidence type="ECO:0000313" key="3">
    <source>
        <dbReference type="Proteomes" id="UP000663831"/>
    </source>
</evidence>
<proteinExistence type="predicted"/>
<sequence>MSAMQQVGSGPDGTVSLTDTLKEPGSIALLPSSMAQFQAIPLVLEMLLWISLMNSLELLSSGKAYIGTKKCAPTALVLVSPYSVQLEPPALMVVSSSSPPPPNPPPSAPPPPIVLPAMPQVTHTSPLLKSMRGIPGVPFETGIH</sequence>
<dbReference type="Proteomes" id="UP000663831">
    <property type="component" value="Unassembled WGS sequence"/>
</dbReference>
<organism evidence="2 3">
    <name type="scientific">Rhizoctonia solani</name>
    <dbReference type="NCBI Taxonomy" id="456999"/>
    <lineage>
        <taxon>Eukaryota</taxon>
        <taxon>Fungi</taxon>
        <taxon>Dikarya</taxon>
        <taxon>Basidiomycota</taxon>
        <taxon>Agaricomycotina</taxon>
        <taxon>Agaricomycetes</taxon>
        <taxon>Cantharellales</taxon>
        <taxon>Ceratobasidiaceae</taxon>
        <taxon>Rhizoctonia</taxon>
    </lineage>
</organism>
<evidence type="ECO:0000256" key="1">
    <source>
        <dbReference type="SAM" id="MobiDB-lite"/>
    </source>
</evidence>
<name>A0A8H3CMZ9_9AGAM</name>
<reference evidence="2" key="1">
    <citation type="submission" date="2021-01" db="EMBL/GenBank/DDBJ databases">
        <authorList>
            <person name="Kaushik A."/>
        </authorList>
    </citation>
    <scope>NUCLEOTIDE SEQUENCE</scope>
    <source>
        <strain evidence="2">AG3-1AP</strain>
    </source>
</reference>
<gene>
    <name evidence="2" type="ORF">RDB_LOCUS105461</name>
</gene>
<feature type="region of interest" description="Disordered" evidence="1">
    <location>
        <begin position="93"/>
        <end position="114"/>
    </location>
</feature>
<dbReference type="AlphaFoldDB" id="A0A8H3CMZ9"/>